<dbReference type="STRING" id="1715693.PH7735_02316"/>
<dbReference type="AlphaFoldDB" id="A0A0P1IGW0"/>
<reference evidence="2" key="1">
    <citation type="submission" date="2015-09" db="EMBL/GenBank/DDBJ databases">
        <authorList>
            <person name="Rodrigo-Torres Lidia"/>
            <person name="Arahal R.David."/>
        </authorList>
    </citation>
    <scope>NUCLEOTIDE SEQUENCE [LARGE SCALE GENOMIC DNA]</scope>
    <source>
        <strain evidence="2">CECT 7735</strain>
    </source>
</reference>
<gene>
    <name evidence="1" type="ORF">PH7735_02316</name>
</gene>
<evidence type="ECO:0008006" key="3">
    <source>
        <dbReference type="Google" id="ProtNLM"/>
    </source>
</evidence>
<dbReference type="GeneID" id="83881341"/>
<evidence type="ECO:0000313" key="1">
    <source>
        <dbReference type="EMBL" id="CUK00300.1"/>
    </source>
</evidence>
<dbReference type="Pfam" id="PF13704">
    <property type="entry name" value="Glyco_tranf_2_4"/>
    <property type="match status" value="1"/>
</dbReference>
<proteinExistence type="predicted"/>
<dbReference type="Proteomes" id="UP000051870">
    <property type="component" value="Unassembled WGS sequence"/>
</dbReference>
<sequence length="314" mass="35830">MRWGIVATIKAPARDILNFAAHYLEIGADHLYIYLDDDYESAQSRLEQHPRVSVIRTDKAYWTKGGKHRPAKHQVRQGRNATHAYARASQHLDWLLHVDVDEFLWPHRPVGDLLAALPDTVQTARVRPIEALAPPDNAAPTDVTFFKGFIPAQGQRQQISQSLFPTFGLYIKGGFLSHIQGKIFVRTGLPDVTIRIHNAFQNGEELPQKAELADIDLCHVHVKDWETWLDQYRYRHNRGSYRSDLRAAVPSHKGGMTIHDLFATLEKSDGKAGLRAFYDEVCVASPDLLKALEKRGLLRAYRLELDTKRQRQFP</sequence>
<evidence type="ECO:0000313" key="2">
    <source>
        <dbReference type="Proteomes" id="UP000051870"/>
    </source>
</evidence>
<organism evidence="1 2">
    <name type="scientific">Shimia thalassica</name>
    <dbReference type="NCBI Taxonomy" id="1715693"/>
    <lineage>
        <taxon>Bacteria</taxon>
        <taxon>Pseudomonadati</taxon>
        <taxon>Pseudomonadota</taxon>
        <taxon>Alphaproteobacteria</taxon>
        <taxon>Rhodobacterales</taxon>
        <taxon>Roseobacteraceae</taxon>
    </lineage>
</organism>
<protein>
    <recommendedName>
        <fullName evidence="3">Glycosyl transferase family 2</fullName>
    </recommendedName>
</protein>
<accession>A0A0P1IGW0</accession>
<dbReference type="EMBL" id="CYTW01000002">
    <property type="protein sequence ID" value="CUK00300.1"/>
    <property type="molecule type" value="Genomic_DNA"/>
</dbReference>
<dbReference type="RefSeq" id="WP_058311498.1">
    <property type="nucleotide sequence ID" value="NZ_CYTW01000002.1"/>
</dbReference>
<name>A0A0P1IGW0_9RHOB</name>
<keyword evidence="2" id="KW-1185">Reference proteome</keyword>